<keyword evidence="5" id="KW-0539">Nucleus</keyword>
<organism evidence="9 10">
    <name type="scientific">Saccoglossus kowalevskii</name>
    <name type="common">Acorn worm</name>
    <dbReference type="NCBI Taxonomy" id="10224"/>
    <lineage>
        <taxon>Eukaryota</taxon>
        <taxon>Metazoa</taxon>
        <taxon>Hemichordata</taxon>
        <taxon>Enteropneusta</taxon>
        <taxon>Harrimaniidae</taxon>
        <taxon>Saccoglossus</taxon>
    </lineage>
</organism>
<keyword evidence="4" id="KW-0963">Cytoplasm</keyword>
<keyword evidence="6" id="KW-0245">EGF-like domain</keyword>
<dbReference type="InterPro" id="IPR000742">
    <property type="entry name" value="EGF"/>
</dbReference>
<protein>
    <recommendedName>
        <fullName evidence="3">RWD domain-containing protein 3</fullName>
    </recommendedName>
</protein>
<dbReference type="PROSITE" id="PS50908">
    <property type="entry name" value="RWD"/>
    <property type="match status" value="1"/>
</dbReference>
<dbReference type="Pfam" id="PF00090">
    <property type="entry name" value="TSP_1"/>
    <property type="match status" value="1"/>
</dbReference>
<dbReference type="SMART" id="SM00181">
    <property type="entry name" value="EGF"/>
    <property type="match status" value="1"/>
</dbReference>
<dbReference type="RefSeq" id="XP_006816139.1">
    <property type="nucleotide sequence ID" value="XM_006816076.1"/>
</dbReference>
<evidence type="ECO:0000259" key="7">
    <source>
        <dbReference type="PROSITE" id="PS50026"/>
    </source>
</evidence>
<evidence type="ECO:0000256" key="4">
    <source>
        <dbReference type="ARBA" id="ARBA00022490"/>
    </source>
</evidence>
<dbReference type="CDD" id="cd24164">
    <property type="entry name" value="RWDD3_C"/>
    <property type="match status" value="1"/>
</dbReference>
<dbReference type="Proteomes" id="UP000694865">
    <property type="component" value="Unplaced"/>
</dbReference>
<proteinExistence type="predicted"/>
<dbReference type="PROSITE" id="PS50026">
    <property type="entry name" value="EGF_3"/>
    <property type="match status" value="1"/>
</dbReference>
<dbReference type="GeneID" id="102806701"/>
<evidence type="ECO:0000259" key="8">
    <source>
        <dbReference type="PROSITE" id="PS50908"/>
    </source>
</evidence>
<evidence type="ECO:0000256" key="1">
    <source>
        <dbReference type="ARBA" id="ARBA00004123"/>
    </source>
</evidence>
<dbReference type="SUPFAM" id="SSF57196">
    <property type="entry name" value="EGF/Laminin"/>
    <property type="match status" value="1"/>
</dbReference>
<dbReference type="PROSITE" id="PS00022">
    <property type="entry name" value="EGF_1"/>
    <property type="match status" value="1"/>
</dbReference>
<evidence type="ECO:0000313" key="10">
    <source>
        <dbReference type="RefSeq" id="XP_006816139.1"/>
    </source>
</evidence>
<evidence type="ECO:0000256" key="2">
    <source>
        <dbReference type="ARBA" id="ARBA00004496"/>
    </source>
</evidence>
<dbReference type="Gene3D" id="3.10.110.10">
    <property type="entry name" value="Ubiquitin Conjugating Enzyme"/>
    <property type="match status" value="1"/>
</dbReference>
<reference evidence="10" key="1">
    <citation type="submission" date="2025-08" db="UniProtKB">
        <authorList>
            <consortium name="RefSeq"/>
        </authorList>
    </citation>
    <scope>IDENTIFICATION</scope>
    <source>
        <tissue evidence="10">Testes</tissue>
    </source>
</reference>
<feature type="domain" description="EGF-like" evidence="7">
    <location>
        <begin position="142"/>
        <end position="177"/>
    </location>
</feature>
<evidence type="ECO:0000313" key="9">
    <source>
        <dbReference type="Proteomes" id="UP000694865"/>
    </source>
</evidence>
<sequence>MGYTEDQLDDVVLLLVSYILCAGTDKTDMHFAQYAHCPNPCLSNPCEHAEHAISDGCYTFPDILRYPTLSTRSLRYSGKFANRMWSCKCEKGYGHVISSNTEDDDAYMTSLHQCVDTFDNCDGVKCPAGSICVDAGAGKECRFCHNKSCMNGGTCVERGDSNYHCVCVNGFSGDKCENETPSGWGQWGQWTSCSESCGDGLTMRSRTDGVLTRNENSFEINIECEEYGVMKLTFTLPTNYPSVTPNVSISCVKLKRQMSGQMRRDLLIYANKLVNEHMIMDLIMWVKEHVHEYIQAQPVVKVKDQDGDDVWTALLHLDHMRSTQRYIKTIKSWTRELNLNGSLMFLNRLILILLQGKQDAIKAYICRQRTQKVDVDSSRKGCKERMMTVLFEGQLPDNIKLRCVEFQCKKLESQAELENEFIVVGLQHLYEEHVRHCYHS</sequence>
<dbReference type="InterPro" id="IPR038840">
    <property type="entry name" value="RWDD3"/>
</dbReference>
<dbReference type="SUPFAM" id="SSF82895">
    <property type="entry name" value="TSP-1 type 1 repeat"/>
    <property type="match status" value="1"/>
</dbReference>
<comment type="caution">
    <text evidence="6">Lacks conserved residue(s) required for the propagation of feature annotation.</text>
</comment>
<dbReference type="CDD" id="cd00054">
    <property type="entry name" value="EGF_CA"/>
    <property type="match status" value="1"/>
</dbReference>
<evidence type="ECO:0000256" key="3">
    <source>
        <dbReference type="ARBA" id="ARBA00015444"/>
    </source>
</evidence>
<dbReference type="PROSITE" id="PS01186">
    <property type="entry name" value="EGF_2"/>
    <property type="match status" value="1"/>
</dbReference>
<dbReference type="Gene3D" id="2.10.25.10">
    <property type="entry name" value="Laminin"/>
    <property type="match status" value="1"/>
</dbReference>
<comment type="subcellular location">
    <subcellularLocation>
        <location evidence="2">Cytoplasm</location>
    </subcellularLocation>
    <subcellularLocation>
        <location evidence="1">Nucleus</location>
    </subcellularLocation>
</comment>
<accession>A0ABM0M7Z8</accession>
<dbReference type="PANTHER" id="PTHR15628">
    <property type="entry name" value="RWD DOMAIN-CONTAINING PROTEIN 3"/>
    <property type="match status" value="1"/>
</dbReference>
<keyword evidence="6" id="KW-1015">Disulfide bond</keyword>
<name>A0ABM0M7Z8_SACKO</name>
<gene>
    <name evidence="10" type="primary">LOC102806701</name>
</gene>
<dbReference type="InterPro" id="IPR036383">
    <property type="entry name" value="TSP1_rpt_sf"/>
</dbReference>
<evidence type="ECO:0000256" key="5">
    <source>
        <dbReference type="ARBA" id="ARBA00023242"/>
    </source>
</evidence>
<dbReference type="PROSITE" id="PS50092">
    <property type="entry name" value="TSP1"/>
    <property type="match status" value="1"/>
</dbReference>
<dbReference type="Pfam" id="PF05773">
    <property type="entry name" value="RWD"/>
    <property type="match status" value="1"/>
</dbReference>
<dbReference type="InterPro" id="IPR000884">
    <property type="entry name" value="TSP1_rpt"/>
</dbReference>
<feature type="domain" description="RWD" evidence="8">
    <location>
        <begin position="198"/>
        <end position="293"/>
    </location>
</feature>
<dbReference type="Pfam" id="PF00008">
    <property type="entry name" value="EGF"/>
    <property type="match status" value="1"/>
</dbReference>
<dbReference type="PANTHER" id="PTHR15628:SF1">
    <property type="entry name" value="RWD DOMAIN-CONTAINING PROTEIN 3"/>
    <property type="match status" value="1"/>
</dbReference>
<dbReference type="InterPro" id="IPR006575">
    <property type="entry name" value="RWD_dom"/>
</dbReference>
<dbReference type="SUPFAM" id="SSF54495">
    <property type="entry name" value="UBC-like"/>
    <property type="match status" value="1"/>
</dbReference>
<keyword evidence="9" id="KW-1185">Reference proteome</keyword>
<dbReference type="InterPro" id="IPR016135">
    <property type="entry name" value="UBQ-conjugating_enzyme/RWD"/>
</dbReference>
<evidence type="ECO:0000256" key="6">
    <source>
        <dbReference type="PROSITE-ProRule" id="PRU00076"/>
    </source>
</evidence>
<feature type="disulfide bond" evidence="6">
    <location>
        <begin position="167"/>
        <end position="176"/>
    </location>
</feature>